<feature type="compositionally biased region" description="Low complexity" evidence="2">
    <location>
        <begin position="44"/>
        <end position="56"/>
    </location>
</feature>
<feature type="region of interest" description="Disordered" evidence="2">
    <location>
        <begin position="374"/>
        <end position="439"/>
    </location>
</feature>
<feature type="compositionally biased region" description="Basic and acidic residues" evidence="2">
    <location>
        <begin position="455"/>
        <end position="466"/>
    </location>
</feature>
<sequence>MKEAQLQEDLAAKQAASTFHPQETRVSSTALTDEQIKKDIQNANKNTNKNTNTDTTSISQEEQDKIAKNKARRPLPIELRMSDTFLREKPELLPDQQKEQQQQQQQQQQQSLGETHRQAQQFVGLDNKIREKAETPPLSHTQSNSNSFSNNQSQATTSNNQNHNDMIPPPPPPPSGLGAANPNLINLNFNDPDAMATAMLNLNQQSTSQTTTTTTSLPNDLSDDDLALVMIPTGLSRQSGRDTVPQTQPGAVSVRPTQFADDPIPEDQVIQDWHDEVYGTNNDDDDDDVSSADTSITPEIPDHMLGLPEALPIRASIVRQEEESKHELEQLQRQMEAKHAEMAAMKQKLAEMERMQRELDMLKRGVAVAEPVVAGSSDQGSSSAMNPSSQQYNTASGPFASSSATSHTARMEANDRAAKERARASGSKGKKKGGSSHMSSAEFHAYQVLLGEKKDPAPFASGEKKAASKTAPKKTASSTDGNNHNKRSGTWGWTKQGSVTERMGDEANVFGGSVTMGDNSVNSNNGRPLSGSLRRLRNSNRSATGTNAEDVGGEPAIPEASTQEAAEPVTATRSSNTLAAARTSDSAAASGENIDRSKVASNPRRSNEEDIADALMSGEGQVGETSCCVIL</sequence>
<evidence type="ECO:0000256" key="1">
    <source>
        <dbReference type="SAM" id="Coils"/>
    </source>
</evidence>
<feature type="region of interest" description="Disordered" evidence="2">
    <location>
        <begin position="455"/>
        <end position="620"/>
    </location>
</feature>
<dbReference type="AlphaFoldDB" id="A0A9N8D9X7"/>
<evidence type="ECO:0000313" key="4">
    <source>
        <dbReference type="Proteomes" id="UP001153069"/>
    </source>
</evidence>
<gene>
    <name evidence="3" type="ORF">SEMRO_53_G031430.1</name>
</gene>
<feature type="region of interest" description="Disordered" evidence="2">
    <location>
        <begin position="94"/>
        <end position="118"/>
    </location>
</feature>
<feature type="compositionally biased region" description="Polar residues" evidence="2">
    <location>
        <begin position="15"/>
        <end position="32"/>
    </location>
</feature>
<feature type="compositionally biased region" description="Low complexity" evidence="2">
    <location>
        <begin position="468"/>
        <end position="479"/>
    </location>
</feature>
<organism evidence="3 4">
    <name type="scientific">Seminavis robusta</name>
    <dbReference type="NCBI Taxonomy" id="568900"/>
    <lineage>
        <taxon>Eukaryota</taxon>
        <taxon>Sar</taxon>
        <taxon>Stramenopiles</taxon>
        <taxon>Ochrophyta</taxon>
        <taxon>Bacillariophyta</taxon>
        <taxon>Bacillariophyceae</taxon>
        <taxon>Bacillariophycidae</taxon>
        <taxon>Naviculales</taxon>
        <taxon>Naviculaceae</taxon>
        <taxon>Seminavis</taxon>
    </lineage>
</organism>
<name>A0A9N8D9X7_9STRA</name>
<keyword evidence="1" id="KW-0175">Coiled coil</keyword>
<evidence type="ECO:0000256" key="2">
    <source>
        <dbReference type="SAM" id="MobiDB-lite"/>
    </source>
</evidence>
<feature type="compositionally biased region" description="Basic and acidic residues" evidence="2">
    <location>
        <begin position="409"/>
        <end position="423"/>
    </location>
</feature>
<feature type="compositionally biased region" description="Low complexity" evidence="2">
    <location>
        <begin position="139"/>
        <end position="164"/>
    </location>
</feature>
<evidence type="ECO:0000313" key="3">
    <source>
        <dbReference type="EMBL" id="CAB9499083.1"/>
    </source>
</evidence>
<proteinExistence type="predicted"/>
<feature type="region of interest" description="Disordered" evidence="2">
    <location>
        <begin position="235"/>
        <end position="262"/>
    </location>
</feature>
<keyword evidence="4" id="KW-1185">Reference proteome</keyword>
<protein>
    <submittedName>
        <fullName evidence="3">Uncharacterized protein</fullName>
    </submittedName>
</protein>
<feature type="compositionally biased region" description="Polar residues" evidence="2">
    <location>
        <begin position="376"/>
        <end position="408"/>
    </location>
</feature>
<feature type="coiled-coil region" evidence="1">
    <location>
        <begin position="314"/>
        <end position="365"/>
    </location>
</feature>
<feature type="region of interest" description="Disordered" evidence="2">
    <location>
        <begin position="1"/>
        <end position="79"/>
    </location>
</feature>
<comment type="caution">
    <text evidence="3">The sequence shown here is derived from an EMBL/GenBank/DDBJ whole genome shotgun (WGS) entry which is preliminary data.</text>
</comment>
<accession>A0A9N8D9X7</accession>
<dbReference type="Proteomes" id="UP001153069">
    <property type="component" value="Unassembled WGS sequence"/>
</dbReference>
<feature type="compositionally biased region" description="Low complexity" evidence="2">
    <location>
        <begin position="579"/>
        <end position="590"/>
    </location>
</feature>
<feature type="region of interest" description="Disordered" evidence="2">
    <location>
        <begin position="135"/>
        <end position="182"/>
    </location>
</feature>
<feature type="compositionally biased region" description="Low complexity" evidence="2">
    <location>
        <begin position="99"/>
        <end position="110"/>
    </location>
</feature>
<reference evidence="3" key="1">
    <citation type="submission" date="2020-06" db="EMBL/GenBank/DDBJ databases">
        <authorList>
            <consortium name="Plant Systems Biology data submission"/>
        </authorList>
    </citation>
    <scope>NUCLEOTIDE SEQUENCE</scope>
    <source>
        <strain evidence="3">D6</strain>
    </source>
</reference>
<dbReference type="EMBL" id="CAICTM010000052">
    <property type="protein sequence ID" value="CAB9499083.1"/>
    <property type="molecule type" value="Genomic_DNA"/>
</dbReference>